<accession>A0ABT0UIX3</accession>
<evidence type="ECO:0000313" key="2">
    <source>
        <dbReference type="Proteomes" id="UP001431429"/>
    </source>
</evidence>
<keyword evidence="2" id="KW-1185">Reference proteome</keyword>
<protein>
    <submittedName>
        <fullName evidence="1">Uncharacterized protein</fullName>
    </submittedName>
</protein>
<reference evidence="1" key="1">
    <citation type="submission" date="2022-06" db="EMBL/GenBank/DDBJ databases">
        <title>Genome public.</title>
        <authorList>
            <person name="Sun Q."/>
        </authorList>
    </citation>
    <scope>NUCLEOTIDE SEQUENCE</scope>
    <source>
        <strain evidence="1">CWNU-1</strain>
    </source>
</reference>
<dbReference type="Proteomes" id="UP001431429">
    <property type="component" value="Unassembled WGS sequence"/>
</dbReference>
<proteinExistence type="predicted"/>
<name>A0ABT0UIX3_9ACTN</name>
<gene>
    <name evidence="1" type="ORF">NBG84_03480</name>
</gene>
<comment type="caution">
    <text evidence="1">The sequence shown here is derived from an EMBL/GenBank/DDBJ whole genome shotgun (WGS) entry which is preliminary data.</text>
</comment>
<dbReference type="RefSeq" id="WP_250917749.1">
    <property type="nucleotide sequence ID" value="NZ_JAMQAW010000003.1"/>
</dbReference>
<evidence type="ECO:0000313" key="1">
    <source>
        <dbReference type="EMBL" id="MCM2387383.1"/>
    </source>
</evidence>
<sequence>MQERCKQLGEGVGYALKMLGTLLQGDPLLGSPLGVPSLYIEQVDGGTLEGCPELGSE</sequence>
<organism evidence="1 2">
    <name type="scientific">Streptomyces albipurpureus</name>
    <dbReference type="NCBI Taxonomy" id="2897419"/>
    <lineage>
        <taxon>Bacteria</taxon>
        <taxon>Bacillati</taxon>
        <taxon>Actinomycetota</taxon>
        <taxon>Actinomycetes</taxon>
        <taxon>Kitasatosporales</taxon>
        <taxon>Streptomycetaceae</taxon>
        <taxon>Streptomyces</taxon>
    </lineage>
</organism>
<dbReference type="EMBL" id="JAMQAW010000003">
    <property type="protein sequence ID" value="MCM2387383.1"/>
    <property type="molecule type" value="Genomic_DNA"/>
</dbReference>